<feature type="transmembrane region" description="Helical" evidence="1">
    <location>
        <begin position="157"/>
        <end position="180"/>
    </location>
</feature>
<dbReference type="InterPro" id="IPR037185">
    <property type="entry name" value="EmrE-like"/>
</dbReference>
<feature type="domain" description="EamA" evidence="2">
    <location>
        <begin position="162"/>
        <end position="301"/>
    </location>
</feature>
<dbReference type="EMBL" id="NBBI01000002">
    <property type="protein sequence ID" value="OWK30997.1"/>
    <property type="molecule type" value="Genomic_DNA"/>
</dbReference>
<feature type="transmembrane region" description="Helical" evidence="1">
    <location>
        <begin position="71"/>
        <end position="95"/>
    </location>
</feature>
<organism evidence="3 4">
    <name type="scientific">Sphingomonas dokdonensis</name>
    <dbReference type="NCBI Taxonomy" id="344880"/>
    <lineage>
        <taxon>Bacteria</taxon>
        <taxon>Pseudomonadati</taxon>
        <taxon>Pseudomonadota</taxon>
        <taxon>Alphaproteobacteria</taxon>
        <taxon>Sphingomonadales</taxon>
        <taxon>Sphingomonadaceae</taxon>
        <taxon>Sphingomonas</taxon>
    </lineage>
</organism>
<comment type="caution">
    <text evidence="3">The sequence shown here is derived from an EMBL/GenBank/DDBJ whole genome shotgun (WGS) entry which is preliminary data.</text>
</comment>
<dbReference type="SUPFAM" id="SSF103481">
    <property type="entry name" value="Multidrug resistance efflux transporter EmrE"/>
    <property type="match status" value="2"/>
</dbReference>
<dbReference type="InterPro" id="IPR000620">
    <property type="entry name" value="EamA_dom"/>
</dbReference>
<feature type="transmembrane region" description="Helical" evidence="1">
    <location>
        <begin position="192"/>
        <end position="215"/>
    </location>
</feature>
<dbReference type="GO" id="GO:0016020">
    <property type="term" value="C:membrane"/>
    <property type="evidence" value="ECO:0007669"/>
    <property type="project" value="InterPro"/>
</dbReference>
<keyword evidence="1" id="KW-0812">Transmembrane</keyword>
<evidence type="ECO:0000259" key="2">
    <source>
        <dbReference type="Pfam" id="PF00892"/>
    </source>
</evidence>
<feature type="transmembrane region" description="Helical" evidence="1">
    <location>
        <begin position="285"/>
        <end position="302"/>
    </location>
</feature>
<evidence type="ECO:0000313" key="4">
    <source>
        <dbReference type="Proteomes" id="UP000197290"/>
    </source>
</evidence>
<protein>
    <submittedName>
        <fullName evidence="3">EamA-like transporter family protein</fullName>
    </submittedName>
</protein>
<feature type="transmembrane region" description="Helical" evidence="1">
    <location>
        <begin position="43"/>
        <end position="64"/>
    </location>
</feature>
<dbReference type="RefSeq" id="WP_342746655.1">
    <property type="nucleotide sequence ID" value="NZ_NBBI01000002.1"/>
</dbReference>
<evidence type="ECO:0000256" key="1">
    <source>
        <dbReference type="SAM" id="Phobius"/>
    </source>
</evidence>
<feature type="transmembrane region" description="Helical" evidence="1">
    <location>
        <begin position="236"/>
        <end position="255"/>
    </location>
</feature>
<feature type="transmembrane region" description="Helical" evidence="1">
    <location>
        <begin position="115"/>
        <end position="145"/>
    </location>
</feature>
<reference evidence="3 4" key="1">
    <citation type="submission" date="2017-03" db="EMBL/GenBank/DDBJ databases">
        <title>Genome sequence of Sphingomonas dokdonensis DSM 21029.</title>
        <authorList>
            <person name="Poehlein A."/>
            <person name="Wuebbeler J.H."/>
            <person name="Steinbuechel A."/>
            <person name="Daniel R."/>
        </authorList>
    </citation>
    <scope>NUCLEOTIDE SEQUENCE [LARGE SCALE GENOMIC DNA]</scope>
    <source>
        <strain evidence="3 4">DSM 21029</strain>
    </source>
</reference>
<keyword evidence="1" id="KW-0472">Membrane</keyword>
<proteinExistence type="predicted"/>
<sequence>MTIALAWLPATLLAGLLQAWRTAVQQRLRSQLSVNGAGLARYVYGLPLILAVLGSYLHFGGAALPRLDATFFGLAGVAAIAQLLATNLLIMAFGYRNFIVGTAFSKTETVQAAVFGWLILGETVTVAIAAAIAIGIAGVLTLALGGRNLTPRNVLQALGQPAALCGLGAGALFAITGVFIRRAALHLESDRPFLAALVTLAVVVATQSLWLGGWVAWREPATLRAVARSWRTSSQVGLLAGTGSICLFSALAIAPVALVRIVAQVEVIFTLAFATFYLRDPFHRIEAAGLLLVAAGVILALAEAL</sequence>
<name>A0A245ZMM8_9SPHN</name>
<evidence type="ECO:0000313" key="3">
    <source>
        <dbReference type="EMBL" id="OWK30997.1"/>
    </source>
</evidence>
<gene>
    <name evidence="3" type="ORF">SPDO_10020</name>
</gene>
<dbReference type="Pfam" id="PF00892">
    <property type="entry name" value="EamA"/>
    <property type="match status" value="1"/>
</dbReference>
<keyword evidence="1" id="KW-1133">Transmembrane helix</keyword>
<dbReference type="Proteomes" id="UP000197290">
    <property type="component" value="Unassembled WGS sequence"/>
</dbReference>
<dbReference type="AlphaFoldDB" id="A0A245ZMM8"/>
<keyword evidence="4" id="KW-1185">Reference proteome</keyword>
<accession>A0A245ZMM8</accession>